<evidence type="ECO:0000256" key="10">
    <source>
        <dbReference type="ARBA" id="ARBA00023125"/>
    </source>
</evidence>
<evidence type="ECO:0000256" key="3">
    <source>
        <dbReference type="ARBA" id="ARBA00007682"/>
    </source>
</evidence>
<dbReference type="Pfam" id="PF04065">
    <property type="entry name" value="Not3"/>
    <property type="match status" value="1"/>
</dbReference>
<feature type="compositionally biased region" description="Low complexity" evidence="14">
    <location>
        <begin position="467"/>
        <end position="481"/>
    </location>
</feature>
<dbReference type="GO" id="GO:0043565">
    <property type="term" value="F:sequence-specific DNA binding"/>
    <property type="evidence" value="ECO:0007669"/>
    <property type="project" value="InterPro"/>
</dbReference>
<dbReference type="InterPro" id="IPR007207">
    <property type="entry name" value="Not_N"/>
</dbReference>
<evidence type="ECO:0000256" key="5">
    <source>
        <dbReference type="ARBA" id="ARBA00022491"/>
    </source>
</evidence>
<feature type="region of interest" description="Disordered" evidence="14">
    <location>
        <begin position="353"/>
        <end position="441"/>
    </location>
</feature>
<keyword evidence="9" id="KW-0805">Transcription regulation</keyword>
<name>V5IJ35_IXORI</name>
<organism evidence="16">
    <name type="scientific">Ixodes ricinus</name>
    <name type="common">Common tick</name>
    <name type="synonym">Acarus ricinus</name>
    <dbReference type="NCBI Taxonomy" id="34613"/>
    <lineage>
        <taxon>Eukaryota</taxon>
        <taxon>Metazoa</taxon>
        <taxon>Ecdysozoa</taxon>
        <taxon>Arthropoda</taxon>
        <taxon>Chelicerata</taxon>
        <taxon>Arachnida</taxon>
        <taxon>Acari</taxon>
        <taxon>Parasitiformes</taxon>
        <taxon>Ixodida</taxon>
        <taxon>Ixodoidea</taxon>
        <taxon>Ixodidae</taxon>
        <taxon>Ixodinae</taxon>
        <taxon>Ixodes</taxon>
    </lineage>
</organism>
<dbReference type="CDD" id="cd00202">
    <property type="entry name" value="ZnF_GATA"/>
    <property type="match status" value="1"/>
</dbReference>
<keyword evidence="7 13" id="KW-0863">Zinc-finger</keyword>
<dbReference type="InterPro" id="IPR013088">
    <property type="entry name" value="Znf_NHR/GATA"/>
</dbReference>
<accession>V5IJ35</accession>
<evidence type="ECO:0000256" key="4">
    <source>
        <dbReference type="ARBA" id="ARBA00022490"/>
    </source>
</evidence>
<comment type="similarity">
    <text evidence="3">Belongs to the CNOT2/3/5 family.</text>
</comment>
<dbReference type="PANTHER" id="PTHR23326">
    <property type="entry name" value="CCR4 NOT-RELATED"/>
    <property type="match status" value="1"/>
</dbReference>
<keyword evidence="11" id="KW-0804">Transcription</keyword>
<dbReference type="Gene3D" id="3.30.50.10">
    <property type="entry name" value="Erythroid Transcription Factor GATA-1, subunit A"/>
    <property type="match status" value="1"/>
</dbReference>
<dbReference type="FunFam" id="3.30.50.10:FF:000032">
    <property type="entry name" value="Transcription factor GATA-3"/>
    <property type="match status" value="1"/>
</dbReference>
<evidence type="ECO:0000256" key="6">
    <source>
        <dbReference type="ARBA" id="ARBA00022723"/>
    </source>
</evidence>
<feature type="compositionally biased region" description="Low complexity" evidence="14">
    <location>
        <begin position="271"/>
        <end position="290"/>
    </location>
</feature>
<keyword evidence="12" id="KW-0539">Nucleus</keyword>
<keyword evidence="10" id="KW-0238">DNA-binding</keyword>
<keyword evidence="8" id="KW-0862">Zinc</keyword>
<feature type="compositionally biased region" description="Polar residues" evidence="14">
    <location>
        <begin position="251"/>
        <end position="264"/>
    </location>
</feature>
<feature type="region of interest" description="Disordered" evidence="14">
    <location>
        <begin position="461"/>
        <end position="484"/>
    </location>
</feature>
<evidence type="ECO:0000256" key="1">
    <source>
        <dbReference type="ARBA" id="ARBA00004123"/>
    </source>
</evidence>
<proteinExistence type="evidence at transcript level"/>
<evidence type="ECO:0000256" key="14">
    <source>
        <dbReference type="SAM" id="MobiDB-lite"/>
    </source>
</evidence>
<dbReference type="EMBL" id="GANP01002127">
    <property type="protein sequence ID" value="JAB82341.1"/>
    <property type="molecule type" value="mRNA"/>
</dbReference>
<evidence type="ECO:0000313" key="16">
    <source>
        <dbReference type="EMBL" id="JAB82341.1"/>
    </source>
</evidence>
<dbReference type="InterPro" id="IPR000679">
    <property type="entry name" value="Znf_GATA"/>
</dbReference>
<feature type="region of interest" description="Disordered" evidence="14">
    <location>
        <begin position="530"/>
        <end position="567"/>
    </location>
</feature>
<dbReference type="GO" id="GO:0008270">
    <property type="term" value="F:zinc ion binding"/>
    <property type="evidence" value="ECO:0007669"/>
    <property type="project" value="UniProtKB-KW"/>
</dbReference>
<dbReference type="SMART" id="SM00401">
    <property type="entry name" value="ZnF_GATA"/>
    <property type="match status" value="1"/>
</dbReference>
<feature type="domain" description="GATA-type" evidence="15">
    <location>
        <begin position="485"/>
        <end position="538"/>
    </location>
</feature>
<evidence type="ECO:0000256" key="12">
    <source>
        <dbReference type="ARBA" id="ARBA00023242"/>
    </source>
</evidence>
<evidence type="ECO:0000256" key="2">
    <source>
        <dbReference type="ARBA" id="ARBA00004496"/>
    </source>
</evidence>
<protein>
    <submittedName>
        <fullName evidence="16">Putative ccr4-not transcription complex</fullName>
    </submittedName>
</protein>
<evidence type="ECO:0000256" key="8">
    <source>
        <dbReference type="ARBA" id="ARBA00022833"/>
    </source>
</evidence>
<dbReference type="InterPro" id="IPR040168">
    <property type="entry name" value="Not2/3/5"/>
</dbReference>
<reference evidence="16" key="1">
    <citation type="journal article" date="2015" name="Sci. Rep.">
        <title>Tissue- and time-dependent transcription in Ixodes ricinus salivary glands and midguts when blood feeding on the vertebrate host.</title>
        <authorList>
            <person name="Kotsyfakis M."/>
            <person name="Schwarz A."/>
            <person name="Erhart J."/>
            <person name="Ribeiro J.M."/>
        </authorList>
    </citation>
    <scope>NUCLEOTIDE SEQUENCE</scope>
    <source>
        <tissue evidence="16">Salivary gland and midgut</tissue>
    </source>
</reference>
<comment type="subcellular location">
    <subcellularLocation>
        <location evidence="2">Cytoplasm</location>
    </subcellularLocation>
    <subcellularLocation>
        <location evidence="1">Nucleus</location>
    </subcellularLocation>
</comment>
<feature type="compositionally biased region" description="Low complexity" evidence="14">
    <location>
        <begin position="355"/>
        <end position="394"/>
    </location>
</feature>
<feature type="compositionally biased region" description="Low complexity" evidence="14">
    <location>
        <begin position="544"/>
        <end position="567"/>
    </location>
</feature>
<feature type="compositionally biased region" description="Polar residues" evidence="14">
    <location>
        <begin position="208"/>
        <end position="233"/>
    </location>
</feature>
<feature type="region of interest" description="Disordered" evidence="14">
    <location>
        <begin position="188"/>
        <end position="300"/>
    </location>
</feature>
<keyword evidence="5" id="KW-0678">Repressor</keyword>
<evidence type="ECO:0000256" key="13">
    <source>
        <dbReference type="PROSITE-ProRule" id="PRU00094"/>
    </source>
</evidence>
<evidence type="ECO:0000256" key="11">
    <source>
        <dbReference type="ARBA" id="ARBA00023163"/>
    </source>
</evidence>
<dbReference type="GO" id="GO:0005737">
    <property type="term" value="C:cytoplasm"/>
    <property type="evidence" value="ECO:0007669"/>
    <property type="project" value="UniProtKB-SubCell"/>
</dbReference>
<dbReference type="GO" id="GO:0006355">
    <property type="term" value="P:regulation of DNA-templated transcription"/>
    <property type="evidence" value="ECO:0007669"/>
    <property type="project" value="InterPro"/>
</dbReference>
<dbReference type="PROSITE" id="PS00344">
    <property type="entry name" value="GATA_ZN_FINGER_1"/>
    <property type="match status" value="1"/>
</dbReference>
<dbReference type="GO" id="GO:0005634">
    <property type="term" value="C:nucleus"/>
    <property type="evidence" value="ECO:0007669"/>
    <property type="project" value="UniProtKB-SubCell"/>
</dbReference>
<evidence type="ECO:0000256" key="7">
    <source>
        <dbReference type="ARBA" id="ARBA00022771"/>
    </source>
</evidence>
<dbReference type="Pfam" id="PF00320">
    <property type="entry name" value="GATA"/>
    <property type="match status" value="1"/>
</dbReference>
<keyword evidence="6" id="KW-0479">Metal-binding</keyword>
<sequence>MASSEIKDKRILMDNRKLIETQMERFKVVERETKTKAYSKEGLGGAQKVDPAQKEKEDITNWLSNSIAVLNIHVDQFESEVESLMIGVKKKKNDNQDRLEELKLLLERHRYHIVQLETLMRMLDNGTVEVYKIRKIKEDIEYYIESCQDPDFEENEFLYDDLDLRDMAPLDYLSKGAELLPAENCLLPPGGGSGDGSATGLPAEECGSSAQSDTPASTNSSSPVPSPGLTNHSRPCESGQAGKPVTVRSHVPNSSGNAATQNSRGPAPITSRNNSTSSQSSSNSSPSVNSHQNHAVASPPSTPYAVAAAANTKGDMSCLVDGGLMMPCSGTPSPPPSSGMQSCIGMQDQYHRTLSSSPVQHNNNNSSSSSSTTSTSSSCLSGGSQLLHSGSNNSGADLGNSGMGSLYGLVGSQQGGTGRPSSPTAPSPHLMNGPLQDKMGDSLSSLKSIAQQAVLNAGLESHLQSPQHQQQHHQQQQQQQQAPNRRMGLLCSNCGTSTTTLWRRNNQGEPVCNACGLYFKLHNVNRPLAMKKEGIQTRKRKPKNSSQDGKSSKSSSKMAAAAAATAAHEAMQDNKRLIPMYAPMVTGDPNMAYGMQVRRASPDKSMACSSGGLPAYTPTAVIKNEMSMSPSPGMGVDMLGDSHSPRSLSSPIAPSSAALNKHLHGLRMSPLDGPTGGSQLIMTGDGQASMYPSVTSVLVQVEHGKLQQSGPSTIIQHHHSS</sequence>
<evidence type="ECO:0000259" key="15">
    <source>
        <dbReference type="PROSITE" id="PS50114"/>
    </source>
</evidence>
<dbReference type="PRINTS" id="PR00619">
    <property type="entry name" value="GATAZNFINGER"/>
</dbReference>
<dbReference type="PROSITE" id="PS50114">
    <property type="entry name" value="GATA_ZN_FINGER_2"/>
    <property type="match status" value="1"/>
</dbReference>
<keyword evidence="4" id="KW-0963">Cytoplasm</keyword>
<dbReference type="SUPFAM" id="SSF57716">
    <property type="entry name" value="Glucocorticoid receptor-like (DNA-binding domain)"/>
    <property type="match status" value="1"/>
</dbReference>
<evidence type="ECO:0000256" key="9">
    <source>
        <dbReference type="ARBA" id="ARBA00023015"/>
    </source>
</evidence>
<dbReference type="AlphaFoldDB" id="V5IJ35"/>
<dbReference type="GO" id="GO:0030015">
    <property type="term" value="C:CCR4-NOT core complex"/>
    <property type="evidence" value="ECO:0007669"/>
    <property type="project" value="InterPro"/>
</dbReference>